<reference evidence="1 2" key="1">
    <citation type="submission" date="2023-07" db="EMBL/GenBank/DDBJ databases">
        <authorList>
            <person name="Girao M."/>
            <person name="Carvalho M.F."/>
        </authorList>
    </citation>
    <scope>NUCLEOTIDE SEQUENCE [LARGE SCALE GENOMIC DNA]</scope>
    <source>
        <strain evidence="1 2">66/93</strain>
    </source>
</reference>
<dbReference type="InterPro" id="IPR011009">
    <property type="entry name" value="Kinase-like_dom_sf"/>
</dbReference>
<protein>
    <submittedName>
        <fullName evidence="1">Aminoglycoside phosphotransferase</fullName>
    </submittedName>
</protein>
<organism evidence="1 2">
    <name type="scientific">Nocardiopsis tropica</name>
    <dbReference type="NCBI Taxonomy" id="109330"/>
    <lineage>
        <taxon>Bacteria</taxon>
        <taxon>Bacillati</taxon>
        <taxon>Actinomycetota</taxon>
        <taxon>Actinomycetes</taxon>
        <taxon>Streptosporangiales</taxon>
        <taxon>Nocardiopsidaceae</taxon>
        <taxon>Nocardiopsis</taxon>
    </lineage>
</organism>
<evidence type="ECO:0000313" key="2">
    <source>
        <dbReference type="Proteomes" id="UP001348641"/>
    </source>
</evidence>
<name>A0ABU7KI32_9ACTN</name>
<comment type="caution">
    <text evidence="1">The sequence shown here is derived from an EMBL/GenBank/DDBJ whole genome shotgun (WGS) entry which is preliminary data.</text>
</comment>
<dbReference type="RefSeq" id="WP_330156264.1">
    <property type="nucleotide sequence ID" value="NZ_BAAAJA010000006.1"/>
</dbReference>
<dbReference type="SUPFAM" id="SSF56112">
    <property type="entry name" value="Protein kinase-like (PK-like)"/>
    <property type="match status" value="1"/>
</dbReference>
<sequence length="290" mass="31547">MTSQDSTPPTVLDNLATVDIDHVVDQAEQRLGRRLCREGAHYSRFNGTAGFRSDADTWVRLSWRRRTRLHVPSWTGTEEAAAVIHGVPKPVWIAAATWSDPGHGVVWKVEETSLAPASAVSTTAEIVSDPHLPESWWTSLGAGLAELAVHTTDRVALNQMHLTGRVHEIYGTDVDTRIPDGEWACAHGDLGYANLTGPKLVLLDWESWGMAPIGWDAACLWSASLGVPEVADKVVEEFTEPLATKSGLLCRLLLCANVARAGRRVGRDLPMTEVMASTADMLMAELANLP</sequence>
<dbReference type="EMBL" id="JAUUCC010000001">
    <property type="protein sequence ID" value="MEE2048955.1"/>
    <property type="molecule type" value="Genomic_DNA"/>
</dbReference>
<accession>A0ABU7KI32</accession>
<dbReference type="Proteomes" id="UP001348641">
    <property type="component" value="Unassembled WGS sequence"/>
</dbReference>
<evidence type="ECO:0000313" key="1">
    <source>
        <dbReference type="EMBL" id="MEE2048955.1"/>
    </source>
</evidence>
<gene>
    <name evidence="1" type="ORF">Q8A49_00395</name>
</gene>
<proteinExistence type="predicted"/>